<dbReference type="InterPro" id="IPR035919">
    <property type="entry name" value="EAL_sf"/>
</dbReference>
<dbReference type="Pfam" id="PF00990">
    <property type="entry name" value="GGDEF"/>
    <property type="match status" value="1"/>
</dbReference>
<feature type="transmembrane region" description="Helical" evidence="1">
    <location>
        <begin position="358"/>
        <end position="376"/>
    </location>
</feature>
<keyword evidence="1" id="KW-0472">Membrane</keyword>
<feature type="domain" description="EAL" evidence="3">
    <location>
        <begin position="705"/>
        <end position="959"/>
    </location>
</feature>
<dbReference type="Gene3D" id="3.20.20.450">
    <property type="entry name" value="EAL domain"/>
    <property type="match status" value="1"/>
</dbReference>
<dbReference type="Pfam" id="PF00563">
    <property type="entry name" value="EAL"/>
    <property type="match status" value="1"/>
</dbReference>
<evidence type="ECO:0000259" key="4">
    <source>
        <dbReference type="PROSITE" id="PS50887"/>
    </source>
</evidence>
<dbReference type="SMART" id="SM00052">
    <property type="entry name" value="EAL"/>
    <property type="match status" value="1"/>
</dbReference>
<dbReference type="PANTHER" id="PTHR44757:SF2">
    <property type="entry name" value="BIOFILM ARCHITECTURE MAINTENANCE PROTEIN MBAA"/>
    <property type="match status" value="1"/>
</dbReference>
<dbReference type="Pfam" id="PF08447">
    <property type="entry name" value="PAS_3"/>
    <property type="match status" value="1"/>
</dbReference>
<dbReference type="FunFam" id="3.20.20.450:FF:000001">
    <property type="entry name" value="Cyclic di-GMP phosphodiesterase yahA"/>
    <property type="match status" value="1"/>
</dbReference>
<dbReference type="SMART" id="SM00267">
    <property type="entry name" value="GGDEF"/>
    <property type="match status" value="1"/>
</dbReference>
<dbReference type="NCBIfam" id="TIGR00254">
    <property type="entry name" value="GGDEF"/>
    <property type="match status" value="1"/>
</dbReference>
<dbReference type="NCBIfam" id="TIGR00229">
    <property type="entry name" value="sensory_box"/>
    <property type="match status" value="1"/>
</dbReference>
<dbReference type="PROSITE" id="PS50113">
    <property type="entry name" value="PAC"/>
    <property type="match status" value="1"/>
</dbReference>
<accession>A0A225SX68</accession>
<keyword evidence="1" id="KW-1133">Transmembrane helix</keyword>
<keyword evidence="1" id="KW-0812">Transmembrane</keyword>
<dbReference type="InterPro" id="IPR001633">
    <property type="entry name" value="EAL_dom"/>
</dbReference>
<dbReference type="SUPFAM" id="SSF141868">
    <property type="entry name" value="EAL domain-like"/>
    <property type="match status" value="1"/>
</dbReference>
<dbReference type="SMART" id="SM00086">
    <property type="entry name" value="PAC"/>
    <property type="match status" value="1"/>
</dbReference>
<protein>
    <recommendedName>
        <fullName evidence="7">EAL domain-containing protein</fullName>
    </recommendedName>
</protein>
<dbReference type="SUPFAM" id="SSF55785">
    <property type="entry name" value="PYP-like sensor domain (PAS domain)"/>
    <property type="match status" value="1"/>
</dbReference>
<dbReference type="CDD" id="cd00130">
    <property type="entry name" value="PAS"/>
    <property type="match status" value="1"/>
</dbReference>
<feature type="transmembrane region" description="Helical" evidence="1">
    <location>
        <begin position="76"/>
        <end position="95"/>
    </location>
</feature>
<dbReference type="InterPro" id="IPR052155">
    <property type="entry name" value="Biofilm_reg_signaling"/>
</dbReference>
<dbReference type="CDD" id="cd01948">
    <property type="entry name" value="EAL"/>
    <property type="match status" value="1"/>
</dbReference>
<dbReference type="InterPro" id="IPR000014">
    <property type="entry name" value="PAS"/>
</dbReference>
<dbReference type="PROSITE" id="PS50887">
    <property type="entry name" value="GGDEF"/>
    <property type="match status" value="1"/>
</dbReference>
<dbReference type="InterPro" id="IPR000700">
    <property type="entry name" value="PAS-assoc_C"/>
</dbReference>
<dbReference type="InterPro" id="IPR035965">
    <property type="entry name" value="PAS-like_dom_sf"/>
</dbReference>
<proteinExistence type="predicted"/>
<dbReference type="InterPro" id="IPR029787">
    <property type="entry name" value="Nucleotide_cyclase"/>
</dbReference>
<name>A0A225SX68_9BURK</name>
<dbReference type="AlphaFoldDB" id="A0A225SX68"/>
<dbReference type="PROSITE" id="PS50883">
    <property type="entry name" value="EAL"/>
    <property type="match status" value="1"/>
</dbReference>
<sequence>MPVATVFHKPPALCMYRAQRTPPRLPSHAQQAVADGASKEGIMRSPSIGTMAGIGRSDIARSSEPVHGYSRTMIEWGALAATLGFTALLIANFVWSEQRLVVADETERMQSQARIIEENLAHQFQGVRHALESARSALGEDSGCTASCQRLLLQSLKRAMPGVRAMVVLDARGYILRSADDLDDRRLDDSDFLSQIPRMSSGQMMYVSQPYENTPGVFNIKLTLPVTTPEGRIEGAVSAILNPEYFDAVMRSALYAEDMNIAITGEDGRRLLFVPANAAQMRMGSQPGSGPEEVLQKHLRGGDVTSVMRFADARGQSRLIVQRTVTSRELGLDKTLVISLSRSQAQVNAGWHEPVHSFLLLWLLFGVAAAVVLAWLQRRRRAAQALATQCERQHAEMTERMELALSGANLGLWDWHIQQDIRTVDARANAMLGYAPERQFHAPGEWRTLVHPEHMPALDHALRLHLADSRHNFEAEYQMRHQDGHWVWVQCRGKLVERDGQGRPLRMVGTRMDISARKAAEQEIARLAYYDGLTELPNRRLLLDRLGQAVARYARGGQVGAVIFVDLDNFKGLNDTLGHDTGDRLLELVALRLRQVTREVDTVARLGGDEFVILLENLGSLVEEAEHNAECVCRKILVALNAGYELQGHEVRSTPSLGVVLFGNGRHTVNDLLRQADMAMYEAKAAGRNTYRFFCPSMQEVLDQMAMLENDLRHALVRHELRLHYQPIVRADGSLSGVEALMRWQHPQRGMVYPAEFIGQAEKAGLIVEFGQWALTTACEQLAAWAHDPQTAHLSISVNVSARQFRQPDFAQCVLEILERTGADAHRLKLELTESMLLTDLDALIARMAMLKETGLGFSLDDFGTGYSSLSYLKKLPLDQLKIDRSFVQDMLQTPHAGAIVQTIVSLARGLGLDVVAEGVETSEQWAALRQLGCTGLQGYLFGKPAPVEQLRWGSLMGAHNSVAEQAEPAAPPRTAHLALISPPAGA</sequence>
<dbReference type="SUPFAM" id="SSF55073">
    <property type="entry name" value="Nucleotide cyclase"/>
    <property type="match status" value="1"/>
</dbReference>
<dbReference type="EMBL" id="NJGV01000005">
    <property type="protein sequence ID" value="OWY35582.1"/>
    <property type="molecule type" value="Genomic_DNA"/>
</dbReference>
<evidence type="ECO:0008006" key="7">
    <source>
        <dbReference type="Google" id="ProtNLM"/>
    </source>
</evidence>
<dbReference type="CDD" id="cd01949">
    <property type="entry name" value="GGDEF"/>
    <property type="match status" value="1"/>
</dbReference>
<organism evidence="5 6">
    <name type="scientific">Herbaspirillum aquaticum</name>
    <dbReference type="NCBI Taxonomy" id="568783"/>
    <lineage>
        <taxon>Bacteria</taxon>
        <taxon>Pseudomonadati</taxon>
        <taxon>Pseudomonadota</taxon>
        <taxon>Betaproteobacteria</taxon>
        <taxon>Burkholderiales</taxon>
        <taxon>Oxalobacteraceae</taxon>
        <taxon>Herbaspirillum</taxon>
    </lineage>
</organism>
<evidence type="ECO:0000313" key="6">
    <source>
        <dbReference type="Proteomes" id="UP000214747"/>
    </source>
</evidence>
<reference evidence="5 6" key="1">
    <citation type="journal article" date="2010" name="Int. J. Syst. Evol. Microbiol.">
        <title>Reclassification of Herbaspirillum putei as a later heterotypic synonym of Herbaspirillum huttiense, with the description of H. huttiense subsp. huttiense subsp. nov. and H. huttiense subsp. putei subsp. nov., comb. nov., and description of Herbaspirillum aquaticum sp. nov.</title>
        <authorList>
            <person name="Dobritsa A.P."/>
            <person name="Reddy M.C."/>
            <person name="Samadpour M."/>
        </authorList>
    </citation>
    <scope>NUCLEOTIDE SEQUENCE [LARGE SCALE GENOMIC DNA]</scope>
    <source>
        <strain evidence="5 6">IEH 4430</strain>
    </source>
</reference>
<dbReference type="InterPro" id="IPR000160">
    <property type="entry name" value="GGDEF_dom"/>
</dbReference>
<keyword evidence="6" id="KW-1185">Reference proteome</keyword>
<evidence type="ECO:0000259" key="2">
    <source>
        <dbReference type="PROSITE" id="PS50113"/>
    </source>
</evidence>
<dbReference type="Proteomes" id="UP000214747">
    <property type="component" value="Unassembled WGS sequence"/>
</dbReference>
<evidence type="ECO:0000259" key="3">
    <source>
        <dbReference type="PROSITE" id="PS50883"/>
    </source>
</evidence>
<dbReference type="Gene3D" id="3.30.70.270">
    <property type="match status" value="1"/>
</dbReference>
<dbReference type="Gene3D" id="3.30.450.20">
    <property type="entry name" value="PAS domain"/>
    <property type="match status" value="2"/>
</dbReference>
<dbReference type="InterPro" id="IPR013655">
    <property type="entry name" value="PAS_fold_3"/>
</dbReference>
<dbReference type="InterPro" id="IPR001610">
    <property type="entry name" value="PAC"/>
</dbReference>
<evidence type="ECO:0000313" key="5">
    <source>
        <dbReference type="EMBL" id="OWY35582.1"/>
    </source>
</evidence>
<gene>
    <name evidence="5" type="ORF">CEJ45_07150</name>
</gene>
<feature type="domain" description="GGDEF" evidence="4">
    <location>
        <begin position="558"/>
        <end position="696"/>
    </location>
</feature>
<comment type="caution">
    <text evidence="5">The sequence shown here is derived from an EMBL/GenBank/DDBJ whole genome shotgun (WGS) entry which is preliminary data.</text>
</comment>
<evidence type="ECO:0000256" key="1">
    <source>
        <dbReference type="SAM" id="Phobius"/>
    </source>
</evidence>
<dbReference type="PANTHER" id="PTHR44757">
    <property type="entry name" value="DIGUANYLATE CYCLASE DGCP"/>
    <property type="match status" value="1"/>
</dbReference>
<dbReference type="InterPro" id="IPR043128">
    <property type="entry name" value="Rev_trsase/Diguanyl_cyclase"/>
</dbReference>
<feature type="domain" description="PAC" evidence="2">
    <location>
        <begin position="473"/>
        <end position="526"/>
    </location>
</feature>